<dbReference type="Gene3D" id="3.40.50.2300">
    <property type="match status" value="1"/>
</dbReference>
<dbReference type="CDD" id="cd00156">
    <property type="entry name" value="REC"/>
    <property type="match status" value="1"/>
</dbReference>
<keyword evidence="5" id="KW-0418">Kinase</keyword>
<name>A4A115_9BACT</name>
<dbReference type="EMBL" id="AANZ01000031">
    <property type="protein sequence ID" value="EAQ77582.1"/>
    <property type="molecule type" value="Genomic_DNA"/>
</dbReference>
<evidence type="ECO:0000313" key="5">
    <source>
        <dbReference type="EMBL" id="EAQ77582.1"/>
    </source>
</evidence>
<dbReference type="SUPFAM" id="SSF52172">
    <property type="entry name" value="CheY-like"/>
    <property type="match status" value="1"/>
</dbReference>
<keyword evidence="5" id="KW-0808">Transferase</keyword>
<proteinExistence type="predicted"/>
<protein>
    <submittedName>
        <fullName evidence="5">Multi-sensor Hybrid Histidine Kinase</fullName>
    </submittedName>
</protein>
<dbReference type="GO" id="GO:0000160">
    <property type="term" value="P:phosphorelay signal transduction system"/>
    <property type="evidence" value="ECO:0007669"/>
    <property type="project" value="UniProtKB-KW"/>
</dbReference>
<dbReference type="InterPro" id="IPR011006">
    <property type="entry name" value="CheY-like_superfamily"/>
</dbReference>
<dbReference type="PANTHER" id="PTHR44591">
    <property type="entry name" value="STRESS RESPONSE REGULATOR PROTEIN 1"/>
    <property type="match status" value="1"/>
</dbReference>
<keyword evidence="1 3" id="KW-0597">Phosphoprotein</keyword>
<dbReference type="Pfam" id="PF00072">
    <property type="entry name" value="Response_reg"/>
    <property type="match status" value="1"/>
</dbReference>
<evidence type="ECO:0000256" key="3">
    <source>
        <dbReference type="PROSITE-ProRule" id="PRU00169"/>
    </source>
</evidence>
<comment type="caution">
    <text evidence="5">The sequence shown here is derived from an EMBL/GenBank/DDBJ whole genome shotgun (WGS) entry which is preliminary data.</text>
</comment>
<dbReference type="GO" id="GO:0016301">
    <property type="term" value="F:kinase activity"/>
    <property type="evidence" value="ECO:0007669"/>
    <property type="project" value="UniProtKB-KW"/>
</dbReference>
<feature type="modified residue" description="4-aspartylphosphate" evidence="3">
    <location>
        <position position="82"/>
    </location>
</feature>
<dbReference type="STRING" id="314230.DSM3645_08281"/>
<dbReference type="InterPro" id="IPR001789">
    <property type="entry name" value="Sig_transdc_resp-reg_receiver"/>
</dbReference>
<dbReference type="InterPro" id="IPR050595">
    <property type="entry name" value="Bact_response_regulator"/>
</dbReference>
<sequence length="155" mass="16973">MSDAPATSGSQMMIMENIPQLEPISDSGHSRGRVLICDDDVTQREVLAIILQKNGFETIDTGLGGECLHFAASEQISALLLDIDLPDASGLDICEEISDAQRTHQLPIILVSGMQRADLVRSARRRGARFFLQKPYDPAALIALLERALDETSPW</sequence>
<dbReference type="PROSITE" id="PS50110">
    <property type="entry name" value="RESPONSE_REGULATORY"/>
    <property type="match status" value="1"/>
</dbReference>
<dbReference type="Proteomes" id="UP000004358">
    <property type="component" value="Unassembled WGS sequence"/>
</dbReference>
<evidence type="ECO:0000256" key="2">
    <source>
        <dbReference type="ARBA" id="ARBA00023012"/>
    </source>
</evidence>
<gene>
    <name evidence="5" type="ORF">DSM3645_08281</name>
</gene>
<feature type="domain" description="Response regulatory" evidence="4">
    <location>
        <begin position="33"/>
        <end position="149"/>
    </location>
</feature>
<reference evidence="5 6" key="1">
    <citation type="submission" date="2006-02" db="EMBL/GenBank/DDBJ databases">
        <authorList>
            <person name="Amann R."/>
            <person name="Ferriera S."/>
            <person name="Johnson J."/>
            <person name="Kravitz S."/>
            <person name="Halpern A."/>
            <person name="Remington K."/>
            <person name="Beeson K."/>
            <person name="Tran B."/>
            <person name="Rogers Y.-H."/>
            <person name="Friedman R."/>
            <person name="Venter J.C."/>
        </authorList>
    </citation>
    <scope>NUCLEOTIDE SEQUENCE [LARGE SCALE GENOMIC DNA]</scope>
    <source>
        <strain evidence="5 6">DSM 3645</strain>
    </source>
</reference>
<accession>A4A115</accession>
<dbReference type="eggNOG" id="COG0745">
    <property type="taxonomic scope" value="Bacteria"/>
</dbReference>
<keyword evidence="2" id="KW-0902">Two-component regulatory system</keyword>
<evidence type="ECO:0000313" key="6">
    <source>
        <dbReference type="Proteomes" id="UP000004358"/>
    </source>
</evidence>
<dbReference type="AlphaFoldDB" id="A4A115"/>
<evidence type="ECO:0000259" key="4">
    <source>
        <dbReference type="PROSITE" id="PS50110"/>
    </source>
</evidence>
<dbReference type="SMART" id="SM00448">
    <property type="entry name" value="REC"/>
    <property type="match status" value="1"/>
</dbReference>
<dbReference type="HOGENOM" id="CLU_000445_69_8_0"/>
<evidence type="ECO:0000256" key="1">
    <source>
        <dbReference type="ARBA" id="ARBA00022553"/>
    </source>
</evidence>
<dbReference type="PANTHER" id="PTHR44591:SF14">
    <property type="entry name" value="PROTEIN PILG"/>
    <property type="match status" value="1"/>
</dbReference>
<organism evidence="5 6">
    <name type="scientific">Blastopirellula marina DSM 3645</name>
    <dbReference type="NCBI Taxonomy" id="314230"/>
    <lineage>
        <taxon>Bacteria</taxon>
        <taxon>Pseudomonadati</taxon>
        <taxon>Planctomycetota</taxon>
        <taxon>Planctomycetia</taxon>
        <taxon>Pirellulales</taxon>
        <taxon>Pirellulaceae</taxon>
        <taxon>Blastopirellula</taxon>
    </lineage>
</organism>